<evidence type="ECO:0008006" key="3">
    <source>
        <dbReference type="Google" id="ProtNLM"/>
    </source>
</evidence>
<dbReference type="PANTHER" id="PTHR14614">
    <property type="entry name" value="HEPATOCELLULAR CARCINOMA-ASSOCIATED ANTIGEN"/>
    <property type="match status" value="1"/>
</dbReference>
<protein>
    <recommendedName>
        <fullName evidence="3">S-adenosylmethionine-dependent methyltransferase</fullName>
    </recommendedName>
</protein>
<proteinExistence type="predicted"/>
<dbReference type="Proteomes" id="UP001280581">
    <property type="component" value="Unassembled WGS sequence"/>
</dbReference>
<evidence type="ECO:0000313" key="1">
    <source>
        <dbReference type="EMBL" id="KAK3202061.1"/>
    </source>
</evidence>
<evidence type="ECO:0000313" key="2">
    <source>
        <dbReference type="Proteomes" id="UP001280581"/>
    </source>
</evidence>
<accession>A0AAN6LRK2</accession>
<comment type="caution">
    <text evidence="1">The sequence shown here is derived from an EMBL/GenBank/DDBJ whole genome shotgun (WGS) entry which is preliminary data.</text>
</comment>
<reference evidence="1 2" key="1">
    <citation type="submission" date="2021-02" db="EMBL/GenBank/DDBJ databases">
        <title>Genome assembly of Pseudopithomyces chartarum.</title>
        <authorList>
            <person name="Jauregui R."/>
            <person name="Singh J."/>
            <person name="Voisey C."/>
        </authorList>
    </citation>
    <scope>NUCLEOTIDE SEQUENCE [LARGE SCALE GENOMIC DNA]</scope>
    <source>
        <strain evidence="1 2">AGR01</strain>
    </source>
</reference>
<dbReference type="SUPFAM" id="SSF53335">
    <property type="entry name" value="S-adenosyl-L-methionine-dependent methyltransferases"/>
    <property type="match status" value="1"/>
</dbReference>
<dbReference type="AlphaFoldDB" id="A0AAN6LRK2"/>
<dbReference type="Pfam" id="PF10294">
    <property type="entry name" value="Methyltransf_16"/>
    <property type="match status" value="1"/>
</dbReference>
<dbReference type="Gene3D" id="3.40.50.150">
    <property type="entry name" value="Vaccinia Virus protein VP39"/>
    <property type="match status" value="1"/>
</dbReference>
<dbReference type="InterPro" id="IPR019410">
    <property type="entry name" value="Methyltransf_16"/>
</dbReference>
<dbReference type="InterPro" id="IPR029063">
    <property type="entry name" value="SAM-dependent_MTases_sf"/>
</dbReference>
<gene>
    <name evidence="1" type="ORF">GRF29_164g1574357</name>
</gene>
<sequence length="391" mass="42349">MSAPTNYLPPSSSLPPVRSLRSASEQTIATALYNLQAVYCPLRLPTTIFKEKDIGTVQADSGYASEDDDEIISPAPQQHQRRFSITDREDALTAIRADAYEKDFTIRWLTSLISRAYEIPFDSEEAREKAVDDAAFILSSFSDSPTNDEDEALTRDFSFPTSSGEAIGVQINDAPLTGADHTDVGLQSWGASIVFSELMCKEPARFGLDQLAQGASIIELGAGTGLISLTLGKLLPTLELDARITATDYHLAVLENMKANINTNLGGCDATIEAELLDWASPPPALAGSAGMLFAADVVYAPEHAAWLRDCAAHLLAPNGVFWLIVTVRSHGKFEGIPATAETAFTNYESTRRADGKVLKILNKEMLEKKKGVGRGDEHGYMLFQIGWSAA</sequence>
<dbReference type="GO" id="GO:0008757">
    <property type="term" value="F:S-adenosylmethionine-dependent methyltransferase activity"/>
    <property type="evidence" value="ECO:0007669"/>
    <property type="project" value="UniProtKB-ARBA"/>
</dbReference>
<dbReference type="CDD" id="cd02440">
    <property type="entry name" value="AdoMet_MTases"/>
    <property type="match status" value="1"/>
</dbReference>
<name>A0AAN6LRK2_9PLEO</name>
<organism evidence="1 2">
    <name type="scientific">Pseudopithomyces chartarum</name>
    <dbReference type="NCBI Taxonomy" id="1892770"/>
    <lineage>
        <taxon>Eukaryota</taxon>
        <taxon>Fungi</taxon>
        <taxon>Dikarya</taxon>
        <taxon>Ascomycota</taxon>
        <taxon>Pezizomycotina</taxon>
        <taxon>Dothideomycetes</taxon>
        <taxon>Pleosporomycetidae</taxon>
        <taxon>Pleosporales</taxon>
        <taxon>Massarineae</taxon>
        <taxon>Didymosphaeriaceae</taxon>
        <taxon>Pseudopithomyces</taxon>
    </lineage>
</organism>
<keyword evidence="2" id="KW-1185">Reference proteome</keyword>
<dbReference type="PANTHER" id="PTHR14614:SF147">
    <property type="entry name" value="S-ADENOSYLMETHIONINE-DEPENDENT METHYLTRANSFERASE OF THE SEVEN BETA-STRAND FAMILY"/>
    <property type="match status" value="1"/>
</dbReference>
<dbReference type="EMBL" id="WVTA01000015">
    <property type="protein sequence ID" value="KAK3202061.1"/>
    <property type="molecule type" value="Genomic_DNA"/>
</dbReference>